<name>A0A523QKM9_UNCAE</name>
<reference evidence="4 5" key="1">
    <citation type="submission" date="2019-03" db="EMBL/GenBank/DDBJ databases">
        <title>Metabolic potential of uncultured bacteria and archaea associated with petroleum seepage in deep-sea sediments.</title>
        <authorList>
            <person name="Dong X."/>
            <person name="Hubert C."/>
        </authorList>
    </citation>
    <scope>NUCLEOTIDE SEQUENCE [LARGE SCALE GENOMIC DNA]</scope>
    <source>
        <strain evidence="4">E44_bin92</strain>
    </source>
</reference>
<evidence type="ECO:0000313" key="4">
    <source>
        <dbReference type="EMBL" id="TES86247.1"/>
    </source>
</evidence>
<dbReference type="HAMAP" id="MF_00385">
    <property type="entry name" value="Ribosomal_bS16"/>
    <property type="match status" value="1"/>
</dbReference>
<protein>
    <recommendedName>
        <fullName evidence="3">Small ribosomal subunit protein bS16</fullName>
    </recommendedName>
</protein>
<dbReference type="AlphaFoldDB" id="A0A523QKM9"/>
<keyword evidence="1 3" id="KW-0689">Ribosomal protein</keyword>
<dbReference type="GO" id="GO:0006412">
    <property type="term" value="P:translation"/>
    <property type="evidence" value="ECO:0007669"/>
    <property type="project" value="UniProtKB-UniRule"/>
</dbReference>
<dbReference type="PANTHER" id="PTHR12919">
    <property type="entry name" value="30S RIBOSOMAL PROTEIN S16"/>
    <property type="match status" value="1"/>
</dbReference>
<evidence type="ECO:0000256" key="3">
    <source>
        <dbReference type="HAMAP-Rule" id="MF_00385"/>
    </source>
</evidence>
<dbReference type="GO" id="GO:0003735">
    <property type="term" value="F:structural constituent of ribosome"/>
    <property type="evidence" value="ECO:0007669"/>
    <property type="project" value="InterPro"/>
</dbReference>
<dbReference type="InterPro" id="IPR000307">
    <property type="entry name" value="Ribosomal_bS16"/>
</dbReference>
<dbReference type="SUPFAM" id="SSF54565">
    <property type="entry name" value="Ribosomal protein S16"/>
    <property type="match status" value="1"/>
</dbReference>
<proteinExistence type="inferred from homology"/>
<keyword evidence="2 3" id="KW-0687">Ribonucleoprotein</keyword>
<evidence type="ECO:0000256" key="2">
    <source>
        <dbReference type="ARBA" id="ARBA00023274"/>
    </source>
</evidence>
<dbReference type="Pfam" id="PF00886">
    <property type="entry name" value="Ribosomal_S16"/>
    <property type="match status" value="1"/>
</dbReference>
<evidence type="ECO:0000313" key="5">
    <source>
        <dbReference type="Proteomes" id="UP000320781"/>
    </source>
</evidence>
<dbReference type="GO" id="GO:0005737">
    <property type="term" value="C:cytoplasm"/>
    <property type="evidence" value="ECO:0007669"/>
    <property type="project" value="UniProtKB-ARBA"/>
</dbReference>
<evidence type="ECO:0000256" key="1">
    <source>
        <dbReference type="ARBA" id="ARBA00022980"/>
    </source>
</evidence>
<comment type="caution">
    <text evidence="4">The sequence shown here is derived from an EMBL/GenBank/DDBJ whole genome shotgun (WGS) entry which is preliminary data.</text>
</comment>
<dbReference type="PANTHER" id="PTHR12919:SF20">
    <property type="entry name" value="SMALL RIBOSOMAL SUBUNIT PROTEIN BS16M"/>
    <property type="match status" value="1"/>
</dbReference>
<gene>
    <name evidence="3 4" type="primary">rpsP</name>
    <name evidence="4" type="ORF">E3J95_02445</name>
</gene>
<comment type="similarity">
    <text evidence="3">Belongs to the bacterial ribosomal protein bS16 family.</text>
</comment>
<accession>A0A523QKM9</accession>
<dbReference type="NCBIfam" id="TIGR00002">
    <property type="entry name" value="S16"/>
    <property type="match status" value="1"/>
</dbReference>
<dbReference type="Proteomes" id="UP000320781">
    <property type="component" value="Unassembled WGS sequence"/>
</dbReference>
<dbReference type="GO" id="GO:0015935">
    <property type="term" value="C:small ribosomal subunit"/>
    <property type="evidence" value="ECO:0007669"/>
    <property type="project" value="TreeGrafter"/>
</dbReference>
<dbReference type="Gene3D" id="3.30.1320.10">
    <property type="match status" value="1"/>
</dbReference>
<organism evidence="4 5">
    <name type="scientific">Aerophobetes bacterium</name>
    <dbReference type="NCBI Taxonomy" id="2030807"/>
    <lineage>
        <taxon>Bacteria</taxon>
        <taxon>Candidatus Aerophobota</taxon>
    </lineage>
</organism>
<sequence>MAVTIRLRRTGARNLPLYRIVVADSRSPVKGRFIEKLGWYDPRAKKVEVDKNRVLHWVSKGARISNSVKKLLLNFAIVPSNELN</sequence>
<dbReference type="InterPro" id="IPR023803">
    <property type="entry name" value="Ribosomal_bS16_dom_sf"/>
</dbReference>
<dbReference type="EMBL" id="SOKU01000116">
    <property type="protein sequence ID" value="TES86247.1"/>
    <property type="molecule type" value="Genomic_DNA"/>
</dbReference>